<evidence type="ECO:0000313" key="5">
    <source>
        <dbReference type="Proteomes" id="UP001652660"/>
    </source>
</evidence>
<dbReference type="GO" id="GO:0016042">
    <property type="term" value="P:lipid catabolic process"/>
    <property type="evidence" value="ECO:0007669"/>
    <property type="project" value="UniProtKB-KW"/>
</dbReference>
<keyword evidence="3" id="KW-0442">Lipid degradation</keyword>
<evidence type="ECO:0000256" key="1">
    <source>
        <dbReference type="ARBA" id="ARBA00008668"/>
    </source>
</evidence>
<reference evidence="5" key="1">
    <citation type="journal article" date="2025" name="Foods">
        <title>Unveiling the Microbial Signatures of Arabica Coffee Cherries: Insights into Ripeness Specific Diversity, Functional Traits, and Implications for Quality and Safety.</title>
        <authorList>
            <consortium name="RefSeq"/>
            <person name="Tenea G.N."/>
            <person name="Cifuentes V."/>
            <person name="Reyes P."/>
            <person name="Cevallos-Vallejos M."/>
        </authorList>
    </citation>
    <scope>NUCLEOTIDE SEQUENCE [LARGE SCALE GENOMIC DNA]</scope>
</reference>
<dbReference type="PANTHER" id="PTHR46020:SF32">
    <property type="entry name" value="GDSL ESTERASE_LIPASE"/>
    <property type="match status" value="1"/>
</dbReference>
<dbReference type="InterPro" id="IPR035669">
    <property type="entry name" value="SGNH_plant_lipase-like"/>
</dbReference>
<comment type="similarity">
    <text evidence="1">Belongs to the 'GDSL' lipolytic enzyme family.</text>
</comment>
<sequence>MRTAYSIFLNLRMDLPKLLLCSFFFLFSILAAGNAGVHASSPHHDRRHHHHKKQRYGFRPTKLFVFGDSYADTGNVQKSVGSSWKEPYGITFPGKPAGRFSDGRVLTDYVAKFYGMKSPVAYRWIKYAGNRLRYGVNFAYGGTGVFDTLVLEPNMTTQIDFFEKLLKDLVYNKTDLDSSLFLVTVAGNDYGAYNAKGGTAKGLPAFTTSLISQLAVNLKRLHGLGARRIAVAALEPLGCLPRSTVLSSFQQCNVTQNTAVNFHNLLLNQAVSKLNNESRDSACHVLDLYTTFTTLLENKGDVSGTLKFETPLKPCCMGLSTAYSCGSVDDKGRKMYTVCNDAKSAFFWDGVHPTQAGWHAVSMALKPTLQQIC</sequence>
<reference evidence="6" key="2">
    <citation type="submission" date="2025-08" db="UniProtKB">
        <authorList>
            <consortium name="RefSeq"/>
        </authorList>
    </citation>
    <scope>IDENTIFICATION</scope>
    <source>
        <tissue evidence="6">Leaves</tissue>
    </source>
</reference>
<dbReference type="Proteomes" id="UP001652660">
    <property type="component" value="Chromosome 6c"/>
</dbReference>
<name>A0A6P6SIH2_COFAR</name>
<gene>
    <name evidence="6" type="primary">LOC113691609</name>
</gene>
<dbReference type="InterPro" id="IPR036514">
    <property type="entry name" value="SGNH_hydro_sf"/>
</dbReference>
<dbReference type="Pfam" id="PF00657">
    <property type="entry name" value="Lipase_GDSL"/>
    <property type="match status" value="1"/>
</dbReference>
<evidence type="ECO:0000256" key="3">
    <source>
        <dbReference type="ARBA" id="ARBA00022963"/>
    </source>
</evidence>
<protein>
    <submittedName>
        <fullName evidence="6">GDSL esterase/lipase At5g03610-like</fullName>
    </submittedName>
</protein>
<dbReference type="Gene3D" id="3.40.50.1110">
    <property type="entry name" value="SGNH hydrolase"/>
    <property type="match status" value="1"/>
</dbReference>
<proteinExistence type="inferred from homology"/>
<dbReference type="OrthoDB" id="1600564at2759"/>
<keyword evidence="5" id="KW-1185">Reference proteome</keyword>
<organism evidence="5 6">
    <name type="scientific">Coffea arabica</name>
    <name type="common">Arabian coffee</name>
    <dbReference type="NCBI Taxonomy" id="13443"/>
    <lineage>
        <taxon>Eukaryota</taxon>
        <taxon>Viridiplantae</taxon>
        <taxon>Streptophyta</taxon>
        <taxon>Embryophyta</taxon>
        <taxon>Tracheophyta</taxon>
        <taxon>Spermatophyta</taxon>
        <taxon>Magnoliopsida</taxon>
        <taxon>eudicotyledons</taxon>
        <taxon>Gunneridae</taxon>
        <taxon>Pentapetalae</taxon>
        <taxon>asterids</taxon>
        <taxon>lamiids</taxon>
        <taxon>Gentianales</taxon>
        <taxon>Rubiaceae</taxon>
        <taxon>Ixoroideae</taxon>
        <taxon>Gardenieae complex</taxon>
        <taxon>Bertiereae - Coffeeae clade</taxon>
        <taxon>Coffeeae</taxon>
        <taxon>Coffea</taxon>
    </lineage>
</organism>
<keyword evidence="4" id="KW-0443">Lipid metabolism</keyword>
<evidence type="ECO:0000256" key="2">
    <source>
        <dbReference type="ARBA" id="ARBA00022801"/>
    </source>
</evidence>
<dbReference type="GO" id="GO:0016788">
    <property type="term" value="F:hydrolase activity, acting on ester bonds"/>
    <property type="evidence" value="ECO:0007669"/>
    <property type="project" value="InterPro"/>
</dbReference>
<dbReference type="SUPFAM" id="SSF52266">
    <property type="entry name" value="SGNH hydrolase"/>
    <property type="match status" value="1"/>
</dbReference>
<dbReference type="GeneID" id="113691609"/>
<dbReference type="PANTHER" id="PTHR46020">
    <property type="entry name" value="OSJNBB0059K02.9 PROTEIN"/>
    <property type="match status" value="1"/>
</dbReference>
<dbReference type="CDD" id="cd01837">
    <property type="entry name" value="SGNH_plant_lipase_like"/>
    <property type="match status" value="1"/>
</dbReference>
<dbReference type="AlphaFoldDB" id="A0A6P6SIH2"/>
<evidence type="ECO:0000256" key="4">
    <source>
        <dbReference type="ARBA" id="ARBA00023098"/>
    </source>
</evidence>
<keyword evidence="2" id="KW-0378">Hydrolase</keyword>
<evidence type="ECO:0000313" key="6">
    <source>
        <dbReference type="RefSeq" id="XP_027065634.1"/>
    </source>
</evidence>
<dbReference type="RefSeq" id="XP_027065634.1">
    <property type="nucleotide sequence ID" value="XM_027209833.2"/>
</dbReference>
<accession>A0A6P6SIH2</accession>
<dbReference type="InterPro" id="IPR001087">
    <property type="entry name" value="GDSL"/>
</dbReference>